<reference evidence="4 5" key="1">
    <citation type="submission" date="2020-08" db="EMBL/GenBank/DDBJ databases">
        <title>Genomic Encyclopedia of Type Strains, Phase IV (KMG-IV): sequencing the most valuable type-strain genomes for metagenomic binning, comparative biology and taxonomic classification.</title>
        <authorList>
            <person name="Goeker M."/>
        </authorList>
    </citation>
    <scope>NUCLEOTIDE SEQUENCE [LARGE SCALE GENOMIC DNA]</scope>
    <source>
        <strain evidence="4 5">DSM 103526</strain>
    </source>
</reference>
<sequence>MKKILSIFIVSVLIFAACAPAQQKPMITPQASSIFKKGNVDKIQIIANQAPLRTGHSAEYPIIRQLPKGNVYNVLRDTEEWYVVETDDGQVGAIEAKQAKPQIDPPSMEGQQQSITQLTPNEEDMLRLLNAERVKKGLNPLKIDMEITRVARLKSQDMIDNNYFSHNSPTYGSPFDMMKQYGIKYIYAGENLAGNPSIANAHESLMDSQGHRENILNPNFTHIGIGVKEGGQYGKMCTQMFVGR</sequence>
<gene>
    <name evidence="4" type="ORF">HNQ80_000080</name>
</gene>
<proteinExistence type="predicted"/>
<dbReference type="PROSITE" id="PS51257">
    <property type="entry name" value="PROKAR_LIPOPROTEIN"/>
    <property type="match status" value="1"/>
</dbReference>
<dbReference type="Gene3D" id="3.40.33.10">
    <property type="entry name" value="CAP"/>
    <property type="match status" value="1"/>
</dbReference>
<evidence type="ECO:0000256" key="1">
    <source>
        <dbReference type="SAM" id="SignalP"/>
    </source>
</evidence>
<evidence type="ECO:0000313" key="4">
    <source>
        <dbReference type="EMBL" id="MBB6214011.1"/>
    </source>
</evidence>
<comment type="caution">
    <text evidence="4">The sequence shown here is derived from an EMBL/GenBank/DDBJ whole genome shotgun (WGS) entry which is preliminary data.</text>
</comment>
<dbReference type="PANTHER" id="PTHR31157:SF1">
    <property type="entry name" value="SCP DOMAIN-CONTAINING PROTEIN"/>
    <property type="match status" value="1"/>
</dbReference>
<accession>A0A841KLA6</accession>
<name>A0A841KLA6_9FIRM</name>
<dbReference type="InterPro" id="IPR003646">
    <property type="entry name" value="SH3-like_bac-type"/>
</dbReference>
<dbReference type="RefSeq" id="WP_184307040.1">
    <property type="nucleotide sequence ID" value="NZ_JACHEN010000001.1"/>
</dbReference>
<feature type="domain" description="SCP" evidence="2">
    <location>
        <begin position="126"/>
        <end position="241"/>
    </location>
</feature>
<dbReference type="Proteomes" id="UP000579281">
    <property type="component" value="Unassembled WGS sequence"/>
</dbReference>
<feature type="signal peptide" evidence="1">
    <location>
        <begin position="1"/>
        <end position="21"/>
    </location>
</feature>
<dbReference type="InterPro" id="IPR014044">
    <property type="entry name" value="CAP_dom"/>
</dbReference>
<dbReference type="AlphaFoldDB" id="A0A841KLA6"/>
<dbReference type="InterPro" id="IPR014258">
    <property type="entry name" value="CAP_domain_YkwD-like"/>
</dbReference>
<dbReference type="PANTHER" id="PTHR31157">
    <property type="entry name" value="SCP DOMAIN-CONTAINING PROTEIN"/>
    <property type="match status" value="1"/>
</dbReference>
<dbReference type="Pfam" id="PF08239">
    <property type="entry name" value="SH3_3"/>
    <property type="match status" value="1"/>
</dbReference>
<evidence type="ECO:0000259" key="2">
    <source>
        <dbReference type="Pfam" id="PF00188"/>
    </source>
</evidence>
<organism evidence="4 5">
    <name type="scientific">Anaerosolibacter carboniphilus</name>
    <dbReference type="NCBI Taxonomy" id="1417629"/>
    <lineage>
        <taxon>Bacteria</taxon>
        <taxon>Bacillati</taxon>
        <taxon>Bacillota</taxon>
        <taxon>Clostridia</taxon>
        <taxon>Peptostreptococcales</taxon>
        <taxon>Thermotaleaceae</taxon>
        <taxon>Anaerosolibacter</taxon>
    </lineage>
</organism>
<dbReference type="CDD" id="cd05379">
    <property type="entry name" value="CAP_bacterial"/>
    <property type="match status" value="1"/>
</dbReference>
<dbReference type="Pfam" id="PF00188">
    <property type="entry name" value="CAP"/>
    <property type="match status" value="1"/>
</dbReference>
<dbReference type="SUPFAM" id="SSF55797">
    <property type="entry name" value="PR-1-like"/>
    <property type="match status" value="1"/>
</dbReference>
<keyword evidence="5" id="KW-1185">Reference proteome</keyword>
<evidence type="ECO:0000313" key="5">
    <source>
        <dbReference type="Proteomes" id="UP000579281"/>
    </source>
</evidence>
<dbReference type="NCBIfam" id="TIGR02909">
    <property type="entry name" value="spore_YkwD"/>
    <property type="match status" value="1"/>
</dbReference>
<protein>
    <submittedName>
        <fullName evidence="4">Putative YkwD family protein</fullName>
    </submittedName>
</protein>
<keyword evidence="1" id="KW-0732">Signal</keyword>
<dbReference type="InterPro" id="IPR035940">
    <property type="entry name" value="CAP_sf"/>
</dbReference>
<evidence type="ECO:0000259" key="3">
    <source>
        <dbReference type="Pfam" id="PF08239"/>
    </source>
</evidence>
<dbReference type="EMBL" id="JACHEN010000001">
    <property type="protein sequence ID" value="MBB6214011.1"/>
    <property type="molecule type" value="Genomic_DNA"/>
</dbReference>
<feature type="domain" description="SH3b" evidence="3">
    <location>
        <begin position="50"/>
        <end position="92"/>
    </location>
</feature>
<feature type="chain" id="PRO_5032571742" evidence="1">
    <location>
        <begin position="22"/>
        <end position="244"/>
    </location>
</feature>